<dbReference type="InterPro" id="IPR011767">
    <property type="entry name" value="GLR_AS"/>
</dbReference>
<dbReference type="EMBL" id="JALJOR010000010">
    <property type="protein sequence ID" value="KAK9809844.1"/>
    <property type="molecule type" value="Genomic_DNA"/>
</dbReference>
<dbReference type="AlphaFoldDB" id="A0AAW1PJR0"/>
<dbReference type="InterPro" id="IPR004045">
    <property type="entry name" value="Glutathione_S-Trfase_N"/>
</dbReference>
<dbReference type="Pfam" id="PF13417">
    <property type="entry name" value="GST_N_3"/>
    <property type="match status" value="2"/>
</dbReference>
<dbReference type="SFLD" id="SFLDS00019">
    <property type="entry name" value="Glutathione_Transferase_(cytos"/>
    <property type="match status" value="1"/>
</dbReference>
<sequence length="224" mass="24587">MPFGTSASTAGQARSSEPAKPLQLYEFEACPFCRRVREAITDLDLAAVEVYPCPKDAARHRATVLQQGGQAQFPFLADPNTGRKIYESAAIVEYLYDTYGAGAKPPFGLLQTTPLTGWMPTLLRIGRGMVRYSGAPQQAPGKLLKLYNYENNQFARLVREALCELELPYQLISAGKGSQNRAQLQQLSGRTTVPFLEDPNTGVALGDPEKIVEYLFKTYGSATT</sequence>
<dbReference type="PROSITE" id="PS50404">
    <property type="entry name" value="GST_NTER"/>
    <property type="match status" value="1"/>
</dbReference>
<accession>A0AAW1PJR0</accession>
<dbReference type="GO" id="GO:0009507">
    <property type="term" value="C:chloroplast"/>
    <property type="evidence" value="ECO:0007669"/>
    <property type="project" value="TreeGrafter"/>
</dbReference>
<name>A0AAW1PJR0_9CHLO</name>
<proteinExistence type="predicted"/>
<dbReference type="SUPFAM" id="SSF52833">
    <property type="entry name" value="Thioredoxin-like"/>
    <property type="match status" value="2"/>
</dbReference>
<protein>
    <recommendedName>
        <fullName evidence="1">GST N-terminal domain-containing protein</fullName>
    </recommendedName>
</protein>
<evidence type="ECO:0000259" key="1">
    <source>
        <dbReference type="PROSITE" id="PS50404"/>
    </source>
</evidence>
<evidence type="ECO:0000313" key="3">
    <source>
        <dbReference type="Proteomes" id="UP001489004"/>
    </source>
</evidence>
<dbReference type="InterPro" id="IPR036249">
    <property type="entry name" value="Thioredoxin-like_sf"/>
</dbReference>
<reference evidence="2 3" key="1">
    <citation type="journal article" date="2024" name="Nat. Commun.">
        <title>Phylogenomics reveals the evolutionary origins of lichenization in chlorophyte algae.</title>
        <authorList>
            <person name="Puginier C."/>
            <person name="Libourel C."/>
            <person name="Otte J."/>
            <person name="Skaloud P."/>
            <person name="Haon M."/>
            <person name="Grisel S."/>
            <person name="Petersen M."/>
            <person name="Berrin J.G."/>
            <person name="Delaux P.M."/>
            <person name="Dal Grande F."/>
            <person name="Keller J."/>
        </authorList>
    </citation>
    <scope>NUCLEOTIDE SEQUENCE [LARGE SCALE GENOMIC DNA]</scope>
    <source>
        <strain evidence="2 3">SAG 2043</strain>
    </source>
</reference>
<dbReference type="PANTHER" id="PTHR45288:SF2">
    <property type="entry name" value="THIOREDOXIN FAMILY PROTEIN"/>
    <property type="match status" value="1"/>
</dbReference>
<dbReference type="Proteomes" id="UP001489004">
    <property type="component" value="Unassembled WGS sequence"/>
</dbReference>
<feature type="domain" description="GST N-terminal" evidence="1">
    <location>
        <begin position="20"/>
        <end position="103"/>
    </location>
</feature>
<dbReference type="InterPro" id="IPR040079">
    <property type="entry name" value="Glutathione_S-Trfase"/>
</dbReference>
<dbReference type="PROSITE" id="PS51354">
    <property type="entry name" value="GLUTAREDOXIN_2"/>
    <property type="match status" value="1"/>
</dbReference>
<gene>
    <name evidence="2" type="ORF">WJX72_000292</name>
</gene>
<dbReference type="PROSITE" id="PS00195">
    <property type="entry name" value="GLUTAREDOXIN_1"/>
    <property type="match status" value="1"/>
</dbReference>
<dbReference type="PANTHER" id="PTHR45288">
    <property type="entry name" value="THIOREDOXIN FAMILY PROTEIN"/>
    <property type="match status" value="1"/>
</dbReference>
<keyword evidence="3" id="KW-1185">Reference proteome</keyword>
<organism evidence="2 3">
    <name type="scientific">[Myrmecia] bisecta</name>
    <dbReference type="NCBI Taxonomy" id="41462"/>
    <lineage>
        <taxon>Eukaryota</taxon>
        <taxon>Viridiplantae</taxon>
        <taxon>Chlorophyta</taxon>
        <taxon>core chlorophytes</taxon>
        <taxon>Trebouxiophyceae</taxon>
        <taxon>Trebouxiales</taxon>
        <taxon>Trebouxiaceae</taxon>
        <taxon>Myrmecia</taxon>
    </lineage>
</organism>
<dbReference type="Gene3D" id="3.40.30.10">
    <property type="entry name" value="Glutaredoxin"/>
    <property type="match status" value="2"/>
</dbReference>
<evidence type="ECO:0000313" key="2">
    <source>
        <dbReference type="EMBL" id="KAK9809844.1"/>
    </source>
</evidence>
<comment type="caution">
    <text evidence="2">The sequence shown here is derived from an EMBL/GenBank/DDBJ whole genome shotgun (WGS) entry which is preliminary data.</text>
</comment>
<dbReference type="SFLD" id="SFLDG01181">
    <property type="entry name" value="SUF2"/>
    <property type="match status" value="1"/>
</dbReference>